<dbReference type="Pfam" id="PF17755">
    <property type="entry name" value="UvrA_DNA-bind"/>
    <property type="match status" value="1"/>
</dbReference>
<comment type="subcellular location">
    <subcellularLocation>
        <location evidence="1 17">Cytoplasm</location>
    </subcellularLocation>
</comment>
<evidence type="ECO:0000256" key="15">
    <source>
        <dbReference type="ARBA" id="ARBA00039316"/>
    </source>
</evidence>
<dbReference type="GO" id="GO:0016887">
    <property type="term" value="F:ATP hydrolysis activity"/>
    <property type="evidence" value="ECO:0007669"/>
    <property type="project" value="InterPro"/>
</dbReference>
<comment type="caution">
    <text evidence="17">Lacks conserved residue(s) required for the propagation of feature annotation.</text>
</comment>
<feature type="binding site" evidence="17">
    <location>
        <begin position="667"/>
        <end position="674"/>
    </location>
    <ligand>
        <name>ATP</name>
        <dbReference type="ChEBI" id="CHEBI:30616"/>
    </ligand>
</feature>
<dbReference type="Gene3D" id="1.20.1580.10">
    <property type="entry name" value="ABC transporter ATPase like domain"/>
    <property type="match status" value="3"/>
</dbReference>
<dbReference type="PROSITE" id="PS50893">
    <property type="entry name" value="ABC_TRANSPORTER_2"/>
    <property type="match status" value="1"/>
</dbReference>
<gene>
    <name evidence="17" type="primary">uvrA</name>
    <name evidence="19" type="ORF">HNQ40_003240</name>
</gene>
<dbReference type="InterPro" id="IPR041102">
    <property type="entry name" value="UvrA_inter"/>
</dbReference>
<evidence type="ECO:0000256" key="6">
    <source>
        <dbReference type="ARBA" id="ARBA00022763"/>
    </source>
</evidence>
<feature type="domain" description="ABC transporter" evidence="18">
    <location>
        <begin position="634"/>
        <end position="963"/>
    </location>
</feature>
<proteinExistence type="inferred from homology"/>
<dbReference type="FunFam" id="1.20.1580.10:FF:000002">
    <property type="entry name" value="UvrABC system protein A"/>
    <property type="match status" value="1"/>
</dbReference>
<dbReference type="GO" id="GO:0005524">
    <property type="term" value="F:ATP binding"/>
    <property type="evidence" value="ECO:0007669"/>
    <property type="project" value="UniProtKB-UniRule"/>
</dbReference>
<keyword evidence="9 17" id="KW-0862">Zinc</keyword>
<keyword evidence="6 17" id="KW-0227">DNA damage</keyword>
<evidence type="ECO:0000313" key="20">
    <source>
        <dbReference type="Proteomes" id="UP000541810"/>
    </source>
</evidence>
<sequence length="972" mass="107462">MALTEISIRGAREHNLKGIDLDIPRDQLVVITGLSGSGKSTLAFDTIYAEGQRKYMESMSAYARQFLDQLQKPDVESVEGLPPTIAIEQRGSSHNPRSTVATTTEIYDYLRLLFARVGQPRCWHVDEKGKECGTPIESQSATQIVDHVMGLPEGSKLMVLSPVIRGKKGHHKEVFEGMVRQGFVRARVNGEVMDLREIAKTKAGTPFTTKTQRYQKHTVEAVVDRIVVQHGETDEDGNNPVRTRVADSIELSLKLAEGLAVVTVANEEGGWDDTLFSEKYACPIHPECSLEDLEPRLFSFNSPYGACPSCSGLGTVFEFDAELVVADPELSLSEGAIEPWRKNGKRMNIFYNRIIRKFCKEFEVSPQTPWKKLPKPIRRIMMEGTTTRDETKYGSHFEGVLPNLQRRFETTDSEFVKQRLSSYLSESACETCGGARLRTEALHVFIASGKKEYNINDVVNMTIEEASDFFGRLRLSAEGEQIAEPIVKEIRARLGFMLSVGLGYLNLSRNTGTLSGGESQRIRLATQVGSGLVGCCYVLDEPTIGLHQRDNDRLIKTLRHLTDIGNTVLVVEHDEDTIRAADYLIDVGPGPGRHGGTITAHGPRKKFLRDKKSLTAKYLRGDEEIPTPTERRSLDHKQCLTVKGARQNNLQDVTAAFPLGGIVTVTGVSGSGKSTLVNQILLKAAKRSLLGSRVKPGDHDKLTGVTNIDRTIEVDQSPIGRTPRSNPATYTGVFDMIRDLFTKTKEAKIRGYKPGRFSFNVKGGRCEACQGQGTKKIEMHFLPDVFVQCDVCKGKRYNRETLEITYRGKNISDVLNMTVEEALEFFDSFSDVKRLLTALNDVGLSYVQLGQASTTLSGGEAQRVKLATELGKRSTGHTLYVLDEPTTGLHFADVKKLISVLDRLADGGNTVILIEHNLDVIKCSDWLIDLGPEGGDRGGTIVVTGTPEDVAEHEASYTGRFLKTHLPEPITA</sequence>
<dbReference type="PANTHER" id="PTHR43152">
    <property type="entry name" value="UVRABC SYSTEM PROTEIN A"/>
    <property type="match status" value="1"/>
</dbReference>
<feature type="zinc finger region" description="C4-type" evidence="17">
    <location>
        <begin position="766"/>
        <end position="792"/>
    </location>
</feature>
<evidence type="ECO:0000256" key="3">
    <source>
        <dbReference type="ARBA" id="ARBA00022723"/>
    </source>
</evidence>
<dbReference type="InterPro" id="IPR004602">
    <property type="entry name" value="UvrA"/>
</dbReference>
<evidence type="ECO:0000256" key="12">
    <source>
        <dbReference type="ARBA" id="ARBA00023125"/>
    </source>
</evidence>
<dbReference type="InterPro" id="IPR003439">
    <property type="entry name" value="ABC_transporter-like_ATP-bd"/>
</dbReference>
<evidence type="ECO:0000256" key="8">
    <source>
        <dbReference type="ARBA" id="ARBA00022771"/>
    </source>
</evidence>
<dbReference type="SUPFAM" id="SSF52540">
    <property type="entry name" value="P-loop containing nucleoside triphosphate hydrolases"/>
    <property type="match status" value="2"/>
</dbReference>
<dbReference type="HAMAP" id="MF_00205">
    <property type="entry name" value="UvrA"/>
    <property type="match status" value="1"/>
</dbReference>
<keyword evidence="8 17" id="KW-0863">Zinc-finger</keyword>
<dbReference type="CDD" id="cd03271">
    <property type="entry name" value="ABC_UvrA_II"/>
    <property type="match status" value="1"/>
</dbReference>
<dbReference type="GO" id="GO:0009380">
    <property type="term" value="C:excinuclease repair complex"/>
    <property type="evidence" value="ECO:0007669"/>
    <property type="project" value="InterPro"/>
</dbReference>
<evidence type="ECO:0000259" key="18">
    <source>
        <dbReference type="PROSITE" id="PS50893"/>
    </source>
</evidence>
<dbReference type="RefSeq" id="WP_184678900.1">
    <property type="nucleotide sequence ID" value="NZ_JACHGY010000001.1"/>
</dbReference>
<evidence type="ECO:0000256" key="5">
    <source>
        <dbReference type="ARBA" id="ARBA00022741"/>
    </source>
</evidence>
<dbReference type="GO" id="GO:0009432">
    <property type="term" value="P:SOS response"/>
    <property type="evidence" value="ECO:0007669"/>
    <property type="project" value="UniProtKB-UniRule"/>
</dbReference>
<evidence type="ECO:0000256" key="11">
    <source>
        <dbReference type="ARBA" id="ARBA00022881"/>
    </source>
</evidence>
<evidence type="ECO:0000256" key="14">
    <source>
        <dbReference type="ARBA" id="ARBA00038000"/>
    </source>
</evidence>
<dbReference type="AlphaFoldDB" id="A0A7X0H8V2"/>
<protein>
    <recommendedName>
        <fullName evidence="15 17">UvrABC system protein A</fullName>
        <shortName evidence="17">UvrA protein</shortName>
    </recommendedName>
    <alternativeName>
        <fullName evidence="16 17">Excinuclease ABC subunit A</fullName>
    </alternativeName>
</protein>
<evidence type="ECO:0000256" key="16">
    <source>
        <dbReference type="ARBA" id="ARBA00042156"/>
    </source>
</evidence>
<evidence type="ECO:0000256" key="1">
    <source>
        <dbReference type="ARBA" id="ARBA00004496"/>
    </source>
</evidence>
<evidence type="ECO:0000313" key="19">
    <source>
        <dbReference type="EMBL" id="MBB6431434.1"/>
    </source>
</evidence>
<evidence type="ECO:0000256" key="13">
    <source>
        <dbReference type="ARBA" id="ARBA00023204"/>
    </source>
</evidence>
<dbReference type="GO" id="GO:0005737">
    <property type="term" value="C:cytoplasm"/>
    <property type="evidence" value="ECO:0007669"/>
    <property type="project" value="UniProtKB-SubCell"/>
</dbReference>
<keyword evidence="4 17" id="KW-0677">Repeat</keyword>
<organism evidence="19 20">
    <name type="scientific">Algisphaera agarilytica</name>
    <dbReference type="NCBI Taxonomy" id="1385975"/>
    <lineage>
        <taxon>Bacteria</taxon>
        <taxon>Pseudomonadati</taxon>
        <taxon>Planctomycetota</taxon>
        <taxon>Phycisphaerae</taxon>
        <taxon>Phycisphaerales</taxon>
        <taxon>Phycisphaeraceae</taxon>
        <taxon>Algisphaera</taxon>
    </lineage>
</organism>
<comment type="caution">
    <text evidence="19">The sequence shown here is derived from an EMBL/GenBank/DDBJ whole genome shotgun (WGS) entry which is preliminary data.</text>
</comment>
<keyword evidence="12 17" id="KW-0238">DNA-binding</keyword>
<dbReference type="Proteomes" id="UP000541810">
    <property type="component" value="Unassembled WGS sequence"/>
</dbReference>
<comment type="subunit">
    <text evidence="17">Forms a heterotetramer with UvrB during the search for lesions.</text>
</comment>
<keyword evidence="3 17" id="KW-0479">Metal-binding</keyword>
<dbReference type="NCBIfam" id="NF001503">
    <property type="entry name" value="PRK00349.1"/>
    <property type="match status" value="1"/>
</dbReference>
<name>A0A7X0H8V2_9BACT</name>
<feature type="binding site" evidence="17">
    <location>
        <begin position="33"/>
        <end position="40"/>
    </location>
    <ligand>
        <name>ATP</name>
        <dbReference type="ChEBI" id="CHEBI:30616"/>
    </ligand>
</feature>
<keyword evidence="7 17" id="KW-0228">DNA excision</keyword>
<keyword evidence="17" id="KW-0742">SOS response</keyword>
<dbReference type="PANTHER" id="PTHR43152:SF3">
    <property type="entry name" value="UVRABC SYSTEM PROTEIN A"/>
    <property type="match status" value="1"/>
</dbReference>
<dbReference type="Gene3D" id="3.40.50.300">
    <property type="entry name" value="P-loop containing nucleotide triphosphate hydrolases"/>
    <property type="match status" value="3"/>
</dbReference>
<evidence type="ECO:0000256" key="4">
    <source>
        <dbReference type="ARBA" id="ARBA00022737"/>
    </source>
</evidence>
<reference evidence="19 20" key="1">
    <citation type="submission" date="2020-08" db="EMBL/GenBank/DDBJ databases">
        <title>Genomic Encyclopedia of Type Strains, Phase IV (KMG-IV): sequencing the most valuable type-strain genomes for metagenomic binning, comparative biology and taxonomic classification.</title>
        <authorList>
            <person name="Goeker M."/>
        </authorList>
    </citation>
    <scope>NUCLEOTIDE SEQUENCE [LARGE SCALE GENOMIC DNA]</scope>
    <source>
        <strain evidence="19 20">DSM 103725</strain>
    </source>
</reference>
<dbReference type="GO" id="GO:0003677">
    <property type="term" value="F:DNA binding"/>
    <property type="evidence" value="ECO:0007669"/>
    <property type="project" value="UniProtKB-UniRule"/>
</dbReference>
<dbReference type="InterPro" id="IPR003593">
    <property type="entry name" value="AAA+_ATPase"/>
</dbReference>
<dbReference type="InterPro" id="IPR041552">
    <property type="entry name" value="UvrA_DNA-bd"/>
</dbReference>
<dbReference type="PROSITE" id="PS00211">
    <property type="entry name" value="ABC_TRANSPORTER_1"/>
    <property type="match status" value="2"/>
</dbReference>
<evidence type="ECO:0000256" key="10">
    <source>
        <dbReference type="ARBA" id="ARBA00022840"/>
    </source>
</evidence>
<keyword evidence="5 17" id="KW-0547">Nucleotide-binding</keyword>
<dbReference type="GO" id="GO:0009381">
    <property type="term" value="F:excinuclease ABC activity"/>
    <property type="evidence" value="ECO:0007669"/>
    <property type="project" value="UniProtKB-UniRule"/>
</dbReference>
<dbReference type="Pfam" id="PF00005">
    <property type="entry name" value="ABC_tran"/>
    <property type="match status" value="1"/>
</dbReference>
<evidence type="ECO:0000256" key="2">
    <source>
        <dbReference type="ARBA" id="ARBA00022490"/>
    </source>
</evidence>
<dbReference type="Pfam" id="PF17760">
    <property type="entry name" value="UvrA_inter"/>
    <property type="match status" value="1"/>
</dbReference>
<dbReference type="GO" id="GO:0006289">
    <property type="term" value="P:nucleotide-excision repair"/>
    <property type="evidence" value="ECO:0007669"/>
    <property type="project" value="UniProtKB-UniRule"/>
</dbReference>
<dbReference type="InterPro" id="IPR017871">
    <property type="entry name" value="ABC_transporter-like_CS"/>
</dbReference>
<keyword evidence="11 17" id="KW-0267">Excision nuclease</keyword>
<keyword evidence="20" id="KW-1185">Reference proteome</keyword>
<dbReference type="NCBIfam" id="TIGR00630">
    <property type="entry name" value="uvra"/>
    <property type="match status" value="1"/>
</dbReference>
<dbReference type="GO" id="GO:0008270">
    <property type="term" value="F:zinc ion binding"/>
    <property type="evidence" value="ECO:0007669"/>
    <property type="project" value="UniProtKB-UniRule"/>
</dbReference>
<evidence type="ECO:0000256" key="17">
    <source>
        <dbReference type="HAMAP-Rule" id="MF_00205"/>
    </source>
</evidence>
<evidence type="ECO:0000256" key="9">
    <source>
        <dbReference type="ARBA" id="ARBA00022833"/>
    </source>
</evidence>
<keyword evidence="13 17" id="KW-0234">DNA repair</keyword>
<dbReference type="InterPro" id="IPR027417">
    <property type="entry name" value="P-loop_NTPase"/>
</dbReference>
<dbReference type="SMART" id="SM00382">
    <property type="entry name" value="AAA"/>
    <property type="match status" value="2"/>
</dbReference>
<evidence type="ECO:0000256" key="7">
    <source>
        <dbReference type="ARBA" id="ARBA00022769"/>
    </source>
</evidence>
<dbReference type="Gene3D" id="3.30.190.20">
    <property type="match status" value="1"/>
</dbReference>
<comment type="function">
    <text evidence="17">The UvrABC repair system catalyzes the recognition and processing of DNA lesions. UvrA is an ATPase and a DNA-binding protein. A damage recognition complex composed of 2 UvrA and 2 UvrB subunits scans DNA for abnormalities. When the presence of a lesion has been verified by UvrB, the UvrA molecules dissociate.</text>
</comment>
<keyword evidence="10 17" id="KW-0067">ATP-binding</keyword>
<keyword evidence="2 17" id="KW-0963">Cytoplasm</keyword>
<comment type="similarity">
    <text evidence="14 17">Belongs to the ABC transporter superfamily. UvrA family.</text>
</comment>
<dbReference type="Gene3D" id="1.10.8.280">
    <property type="entry name" value="ABC transporter ATPase domain-like"/>
    <property type="match status" value="1"/>
</dbReference>
<accession>A0A7X0H8V2</accession>
<dbReference type="EMBL" id="JACHGY010000001">
    <property type="protein sequence ID" value="MBB6431434.1"/>
    <property type="molecule type" value="Genomic_DNA"/>
</dbReference>